<dbReference type="Proteomes" id="UP000789920">
    <property type="component" value="Unassembled WGS sequence"/>
</dbReference>
<sequence>MLIKNTLLQQTNTNVWRPIPVTEQEADALKNENTMRKEELIAIINSAVLLKILQEIQDLNGAEETIDEENTNNELTNEN</sequence>
<reference evidence="1" key="1">
    <citation type="submission" date="2021-06" db="EMBL/GenBank/DDBJ databases">
        <authorList>
            <person name="Kallberg Y."/>
            <person name="Tangrot J."/>
            <person name="Rosling A."/>
        </authorList>
    </citation>
    <scope>NUCLEOTIDE SEQUENCE</scope>
    <source>
        <strain evidence="1">MA461A</strain>
    </source>
</reference>
<accession>A0ACA9KZ92</accession>
<name>A0ACA9KZ92_9GLOM</name>
<keyword evidence="2" id="KW-1185">Reference proteome</keyword>
<organism evidence="1 2">
    <name type="scientific">Racocetra persica</name>
    <dbReference type="NCBI Taxonomy" id="160502"/>
    <lineage>
        <taxon>Eukaryota</taxon>
        <taxon>Fungi</taxon>
        <taxon>Fungi incertae sedis</taxon>
        <taxon>Mucoromycota</taxon>
        <taxon>Glomeromycotina</taxon>
        <taxon>Glomeromycetes</taxon>
        <taxon>Diversisporales</taxon>
        <taxon>Gigasporaceae</taxon>
        <taxon>Racocetra</taxon>
    </lineage>
</organism>
<dbReference type="EMBL" id="CAJVQC010001814">
    <property type="protein sequence ID" value="CAG8500869.1"/>
    <property type="molecule type" value="Genomic_DNA"/>
</dbReference>
<comment type="caution">
    <text evidence="1">The sequence shown here is derived from an EMBL/GenBank/DDBJ whole genome shotgun (WGS) entry which is preliminary data.</text>
</comment>
<evidence type="ECO:0000313" key="1">
    <source>
        <dbReference type="EMBL" id="CAG8500869.1"/>
    </source>
</evidence>
<protein>
    <submittedName>
        <fullName evidence="1">4803_t:CDS:1</fullName>
    </submittedName>
</protein>
<evidence type="ECO:0000313" key="2">
    <source>
        <dbReference type="Proteomes" id="UP000789920"/>
    </source>
</evidence>
<gene>
    <name evidence="1" type="ORF">RPERSI_LOCUS1815</name>
</gene>
<proteinExistence type="predicted"/>